<dbReference type="PANTHER" id="PTHR23063">
    <property type="entry name" value="PHOSPHOLIPID ACYLTRANSFERASE"/>
    <property type="match status" value="1"/>
</dbReference>
<dbReference type="PROSITE" id="PS50222">
    <property type="entry name" value="EF_HAND_2"/>
    <property type="match status" value="1"/>
</dbReference>
<gene>
    <name evidence="11" type="ORF">Cgig2_026368</name>
</gene>
<proteinExistence type="inferred from homology"/>
<feature type="domain" description="EF-hand" evidence="10">
    <location>
        <begin position="400"/>
        <end position="435"/>
    </location>
</feature>
<comment type="similarity">
    <text evidence="2">Belongs to the 1-acyl-sn-glycerol-3-phosphate acyltransferase family.</text>
</comment>
<sequence length="463" mass="52614">MAHAALKTPLLTQNCTSNGEPHLAISIDSSSPNPNCNHKSENLYCDVQNPFEFLGIDGYPLPPSSTADPFRNHTPNIEGVYELVKIFLSVPIALLRLLLFGLSLGVGYQWIKRKGRPVPREMAPIVVSNHVSYIEPIFFFYELFPTIVASESHDSLPFVGTIIRAMQVIYVNRFSPTSRKNAVNEIQGEYFIDETHVSDVYPVSQFHGEVALRLVLDKVEYLPVVSPSHSKKEPASIFAERTACAIASTLNVVQTSYSYGDMMLLMKAHEMKQENPSRFMVELTHKDLDYRINTVEALEFLDKFLSMGPDSSGNVKFEDFLRALRLKPCDLTRKIFDFLDFERNEKITFKQFLLASTHVMRQPLFQHACEFSFAVCHDGAQNYVSTKEFADTIRQVMPFTNDEDVAELFNMFDKDGDGKITKPDFLNCLTKNPLFIAIFAPLLPDDFVHVRNRLPEDSTHLFC</sequence>
<accession>A0A9Q1QGR2</accession>
<evidence type="ECO:0000256" key="8">
    <source>
        <dbReference type="ARBA" id="ARBA00023136"/>
    </source>
</evidence>
<keyword evidence="7" id="KW-0443">Lipid metabolism</keyword>
<dbReference type="GO" id="GO:0016020">
    <property type="term" value="C:membrane"/>
    <property type="evidence" value="ECO:0007669"/>
    <property type="project" value="UniProtKB-SubCell"/>
</dbReference>
<evidence type="ECO:0000256" key="9">
    <source>
        <dbReference type="ARBA" id="ARBA00023315"/>
    </source>
</evidence>
<evidence type="ECO:0000256" key="3">
    <source>
        <dbReference type="ARBA" id="ARBA00022679"/>
    </source>
</evidence>
<dbReference type="InterPro" id="IPR018247">
    <property type="entry name" value="EF_Hand_1_Ca_BS"/>
</dbReference>
<keyword evidence="4" id="KW-0812">Transmembrane</keyword>
<dbReference type="GO" id="GO:0006644">
    <property type="term" value="P:phospholipid metabolic process"/>
    <property type="evidence" value="ECO:0007669"/>
    <property type="project" value="TreeGrafter"/>
</dbReference>
<dbReference type="SUPFAM" id="SSF47473">
    <property type="entry name" value="EF-hand"/>
    <property type="match status" value="1"/>
</dbReference>
<dbReference type="GO" id="GO:0005509">
    <property type="term" value="F:calcium ion binding"/>
    <property type="evidence" value="ECO:0007669"/>
    <property type="project" value="InterPro"/>
</dbReference>
<protein>
    <recommendedName>
        <fullName evidence="10">EF-hand domain-containing protein</fullName>
    </recommendedName>
</protein>
<dbReference type="SMART" id="SM00563">
    <property type="entry name" value="PlsC"/>
    <property type="match status" value="1"/>
</dbReference>
<keyword evidence="6" id="KW-1133">Transmembrane helix</keyword>
<dbReference type="InterPro" id="IPR002123">
    <property type="entry name" value="Plipid/glycerol_acylTrfase"/>
</dbReference>
<dbReference type="PROSITE" id="PS00018">
    <property type="entry name" value="EF_HAND_1"/>
    <property type="match status" value="1"/>
</dbReference>
<comment type="subcellular location">
    <subcellularLocation>
        <location evidence="1">Membrane</location>
    </subcellularLocation>
</comment>
<dbReference type="PANTHER" id="PTHR23063:SF52">
    <property type="entry name" value="LYSOPHOSPHATIDYLCHOLINE ACYLTRANSFERASE"/>
    <property type="match status" value="1"/>
</dbReference>
<dbReference type="GO" id="GO:0071618">
    <property type="term" value="F:lysophosphatidylethanolamine acyltransferase activity"/>
    <property type="evidence" value="ECO:0007669"/>
    <property type="project" value="TreeGrafter"/>
</dbReference>
<name>A0A9Q1QGR2_9CARY</name>
<dbReference type="Pfam" id="PF13833">
    <property type="entry name" value="EF-hand_8"/>
    <property type="match status" value="1"/>
</dbReference>
<dbReference type="Pfam" id="PF01553">
    <property type="entry name" value="Acyltransferase"/>
    <property type="match status" value="1"/>
</dbReference>
<dbReference type="EMBL" id="JAKOGI010000163">
    <property type="protein sequence ID" value="KAJ8441567.1"/>
    <property type="molecule type" value="Genomic_DNA"/>
</dbReference>
<dbReference type="AlphaFoldDB" id="A0A9Q1QGR2"/>
<comment type="caution">
    <text evidence="11">The sequence shown here is derived from an EMBL/GenBank/DDBJ whole genome shotgun (WGS) entry which is preliminary data.</text>
</comment>
<reference evidence="11" key="1">
    <citation type="submission" date="2022-04" db="EMBL/GenBank/DDBJ databases">
        <title>Carnegiea gigantea Genome sequencing and assembly v2.</title>
        <authorList>
            <person name="Copetti D."/>
            <person name="Sanderson M.J."/>
            <person name="Burquez A."/>
            <person name="Wojciechowski M.F."/>
        </authorList>
    </citation>
    <scope>NUCLEOTIDE SEQUENCE</scope>
    <source>
        <strain evidence="11">SGP5-SGP5p</strain>
        <tissue evidence="11">Aerial part</tissue>
    </source>
</reference>
<dbReference type="CDD" id="cd00051">
    <property type="entry name" value="EFh"/>
    <property type="match status" value="1"/>
</dbReference>
<dbReference type="Proteomes" id="UP001153076">
    <property type="component" value="Unassembled WGS sequence"/>
</dbReference>
<dbReference type="SUPFAM" id="SSF69593">
    <property type="entry name" value="Glycerol-3-phosphate (1)-acyltransferase"/>
    <property type="match status" value="1"/>
</dbReference>
<evidence type="ECO:0000313" key="11">
    <source>
        <dbReference type="EMBL" id="KAJ8441567.1"/>
    </source>
</evidence>
<evidence type="ECO:0000313" key="12">
    <source>
        <dbReference type="Proteomes" id="UP001153076"/>
    </source>
</evidence>
<evidence type="ECO:0000256" key="6">
    <source>
        <dbReference type="ARBA" id="ARBA00022989"/>
    </source>
</evidence>
<evidence type="ECO:0000259" key="10">
    <source>
        <dbReference type="PROSITE" id="PS50222"/>
    </source>
</evidence>
<keyword evidence="3" id="KW-0808">Transferase</keyword>
<evidence type="ECO:0000256" key="4">
    <source>
        <dbReference type="ARBA" id="ARBA00022692"/>
    </source>
</evidence>
<dbReference type="InterPro" id="IPR002048">
    <property type="entry name" value="EF_hand_dom"/>
</dbReference>
<dbReference type="SMART" id="SM00054">
    <property type="entry name" value="EFh"/>
    <property type="match status" value="3"/>
</dbReference>
<keyword evidence="9" id="KW-0012">Acyltransferase</keyword>
<dbReference type="Gene3D" id="1.10.238.10">
    <property type="entry name" value="EF-hand"/>
    <property type="match status" value="1"/>
</dbReference>
<evidence type="ECO:0000256" key="5">
    <source>
        <dbReference type="ARBA" id="ARBA00022837"/>
    </source>
</evidence>
<evidence type="ECO:0000256" key="1">
    <source>
        <dbReference type="ARBA" id="ARBA00004370"/>
    </source>
</evidence>
<evidence type="ECO:0000256" key="2">
    <source>
        <dbReference type="ARBA" id="ARBA00008655"/>
    </source>
</evidence>
<keyword evidence="5" id="KW-0106">Calcium</keyword>
<keyword evidence="12" id="KW-1185">Reference proteome</keyword>
<keyword evidence="8" id="KW-0472">Membrane</keyword>
<organism evidence="11 12">
    <name type="scientific">Carnegiea gigantea</name>
    <dbReference type="NCBI Taxonomy" id="171969"/>
    <lineage>
        <taxon>Eukaryota</taxon>
        <taxon>Viridiplantae</taxon>
        <taxon>Streptophyta</taxon>
        <taxon>Embryophyta</taxon>
        <taxon>Tracheophyta</taxon>
        <taxon>Spermatophyta</taxon>
        <taxon>Magnoliopsida</taxon>
        <taxon>eudicotyledons</taxon>
        <taxon>Gunneridae</taxon>
        <taxon>Pentapetalae</taxon>
        <taxon>Caryophyllales</taxon>
        <taxon>Cactineae</taxon>
        <taxon>Cactaceae</taxon>
        <taxon>Cactoideae</taxon>
        <taxon>Echinocereeae</taxon>
        <taxon>Carnegiea</taxon>
    </lineage>
</organism>
<dbReference type="OrthoDB" id="272512at2759"/>
<evidence type="ECO:0000256" key="7">
    <source>
        <dbReference type="ARBA" id="ARBA00023098"/>
    </source>
</evidence>
<dbReference type="InterPro" id="IPR011992">
    <property type="entry name" value="EF-hand-dom_pair"/>
</dbReference>